<gene>
    <name evidence="13" type="ORF">UTRI_00322</name>
</gene>
<evidence type="ECO:0000256" key="4">
    <source>
        <dbReference type="ARBA" id="ARBA00013533"/>
    </source>
</evidence>
<evidence type="ECO:0000256" key="11">
    <source>
        <dbReference type="SAM" id="Phobius"/>
    </source>
</evidence>
<dbReference type="InterPro" id="IPR051076">
    <property type="entry name" value="Golgi_membrane_TVP38/TMEM64"/>
</dbReference>
<evidence type="ECO:0000259" key="12">
    <source>
        <dbReference type="Pfam" id="PF09335"/>
    </source>
</evidence>
<protein>
    <recommendedName>
        <fullName evidence="4">Golgi apparatus membrane protein TVP38</fullName>
    </recommendedName>
    <alternativeName>
        <fullName evidence="5">Golgi apparatus membrane protein tvp38</fullName>
    </alternativeName>
</protein>
<feature type="compositionally biased region" description="Pro residues" evidence="10">
    <location>
        <begin position="636"/>
        <end position="645"/>
    </location>
</feature>
<feature type="compositionally biased region" description="Gly residues" evidence="10">
    <location>
        <begin position="457"/>
        <end position="469"/>
    </location>
</feature>
<feature type="compositionally biased region" description="Polar residues" evidence="10">
    <location>
        <begin position="485"/>
        <end position="504"/>
    </location>
</feature>
<keyword evidence="6 11" id="KW-0812">Transmembrane</keyword>
<comment type="similarity">
    <text evidence="3">Belongs to the TVP38/TMEM64 family.</text>
</comment>
<feature type="transmembrane region" description="Helical" evidence="11">
    <location>
        <begin position="240"/>
        <end position="259"/>
    </location>
</feature>
<feature type="domain" description="VTT" evidence="12">
    <location>
        <begin position="261"/>
        <end position="374"/>
    </location>
</feature>
<feature type="compositionally biased region" description="Polar residues" evidence="10">
    <location>
        <begin position="650"/>
        <end position="659"/>
    </location>
</feature>
<comment type="function">
    <text evidence="1">Golgi membrane protein involved in vesicular trafficking and spindle migration.</text>
</comment>
<organism evidence="13 14">
    <name type="scientific">Ustilago trichophora</name>
    <dbReference type="NCBI Taxonomy" id="86804"/>
    <lineage>
        <taxon>Eukaryota</taxon>
        <taxon>Fungi</taxon>
        <taxon>Dikarya</taxon>
        <taxon>Basidiomycota</taxon>
        <taxon>Ustilaginomycotina</taxon>
        <taxon>Ustilaginomycetes</taxon>
        <taxon>Ustilaginales</taxon>
        <taxon>Ustilaginaceae</taxon>
        <taxon>Ustilago</taxon>
    </lineage>
</organism>
<feature type="transmembrane region" description="Helical" evidence="11">
    <location>
        <begin position="353"/>
        <end position="373"/>
    </location>
</feature>
<sequence>MSNPYYPTQPQRQPAYDNPLNPPYGTRNGDSRQPFPNSSSSQVNILRNDHDGIDYHHYHHPPPPHSLQPYHDPYATLTPNDERNRPVFSNENLMRSTSAYSKDMHNYASDDGHDQTMRGTHYMLAKDEESGRVGYGRGHRIEATDGLLPDVPPDMDRLNAEQKEIMKQFPPDLDDEGGGKSGLQAAKHLLKDWKSWFKLKYLHWWIMLIVVIAIVALSTIYHRQIVDWLTPISKKVTTVAWGWIIPVAILFIISFPPLFGHEIVLILVGLVYGIWIGFGIASLGTLLGEIGNFYAFKHCLRSMAANYERKNIHYACMAEMVRDGGFWVMFLARLSAIPGHFTTAVFATVGMNIFIFTFAAIIALPKQLLIVYLGVAIKNSGNGTEDTKSKIIKYVVLVISFIITVWTAYWLYQNMEKIRPGVSARLRQKRYELLLQARTPGTEGFSGQRVHSYPPTAGGGRGGDGGGGFDASYGYRNPAEGADETYNQHQADFSTDTYDPSLPSNRRPIISTHPSDLGAAASGAISPMQSANEPSYSTQDNYNPPENPHSTTAQPVTGGRQPIVTMTQFHRPLRKTSTPSISPTSPFQDPPTHPHPSTDGILHRNMAPENVPLTNAQGGEWASNSSLALTSSPIDAHPPPPPPPDYATFAPSSTNSHMVQQHPIGLQPRGGQGQGSGSGSHLGESKVDPTVQRYHLSD</sequence>
<feature type="compositionally biased region" description="Gly residues" evidence="10">
    <location>
        <begin position="668"/>
        <end position="680"/>
    </location>
</feature>
<evidence type="ECO:0000256" key="5">
    <source>
        <dbReference type="ARBA" id="ARBA00020673"/>
    </source>
</evidence>
<keyword evidence="14" id="KW-1185">Reference proteome</keyword>
<evidence type="ECO:0000256" key="10">
    <source>
        <dbReference type="SAM" id="MobiDB-lite"/>
    </source>
</evidence>
<keyword evidence="7 11" id="KW-1133">Transmembrane helix</keyword>
<keyword evidence="9 11" id="KW-0472">Membrane</keyword>
<proteinExistence type="inferred from homology"/>
<dbReference type="Pfam" id="PF09335">
    <property type="entry name" value="VTT_dom"/>
    <property type="match status" value="1"/>
</dbReference>
<feature type="transmembrane region" description="Helical" evidence="11">
    <location>
        <begin position="394"/>
        <end position="412"/>
    </location>
</feature>
<feature type="compositionally biased region" description="Polar residues" evidence="10">
    <location>
        <begin position="527"/>
        <end position="555"/>
    </location>
</feature>
<evidence type="ECO:0000256" key="6">
    <source>
        <dbReference type="ARBA" id="ARBA00022692"/>
    </source>
</evidence>
<feature type="transmembrane region" description="Helical" evidence="11">
    <location>
        <begin position="265"/>
        <end position="287"/>
    </location>
</feature>
<feature type="transmembrane region" description="Helical" evidence="11">
    <location>
        <begin position="326"/>
        <end position="347"/>
    </location>
</feature>
<dbReference type="PANTHER" id="PTHR47549">
    <property type="entry name" value="GOLGI APPARATUS MEMBRANE PROTEIN TVP38-RELATED"/>
    <property type="match status" value="1"/>
</dbReference>
<reference evidence="13 14" key="1">
    <citation type="submission" date="2018-03" db="EMBL/GenBank/DDBJ databases">
        <authorList>
            <person name="Guldener U."/>
        </authorList>
    </citation>
    <scope>NUCLEOTIDE SEQUENCE [LARGE SCALE GENOMIC DNA]</scope>
    <source>
        <strain evidence="13 14">NBRC100155</strain>
    </source>
</reference>
<dbReference type="InterPro" id="IPR032816">
    <property type="entry name" value="VTT_dom"/>
</dbReference>
<evidence type="ECO:0000256" key="2">
    <source>
        <dbReference type="ARBA" id="ARBA00004653"/>
    </source>
</evidence>
<feature type="compositionally biased region" description="Low complexity" evidence="10">
    <location>
        <begin position="576"/>
        <end position="586"/>
    </location>
</feature>
<feature type="region of interest" description="Disordered" evidence="10">
    <location>
        <begin position="1"/>
        <end position="45"/>
    </location>
</feature>
<evidence type="ECO:0000256" key="3">
    <source>
        <dbReference type="ARBA" id="ARBA00008640"/>
    </source>
</evidence>
<evidence type="ECO:0000256" key="7">
    <source>
        <dbReference type="ARBA" id="ARBA00022989"/>
    </source>
</evidence>
<dbReference type="AlphaFoldDB" id="A0A5C3DR77"/>
<dbReference type="Proteomes" id="UP000324022">
    <property type="component" value="Unassembled WGS sequence"/>
</dbReference>
<feature type="transmembrane region" description="Helical" evidence="11">
    <location>
        <begin position="201"/>
        <end position="220"/>
    </location>
</feature>
<feature type="compositionally biased region" description="Polar residues" evidence="10">
    <location>
        <begin position="1"/>
        <end position="12"/>
    </location>
</feature>
<accession>A0A5C3DR77</accession>
<evidence type="ECO:0000256" key="8">
    <source>
        <dbReference type="ARBA" id="ARBA00023034"/>
    </source>
</evidence>
<evidence type="ECO:0000256" key="1">
    <source>
        <dbReference type="ARBA" id="ARBA00002978"/>
    </source>
</evidence>
<dbReference type="PANTHER" id="PTHR47549:SF2">
    <property type="entry name" value="GOLGI APPARATUS MEMBRANE PROTEIN TVP38"/>
    <property type="match status" value="1"/>
</dbReference>
<evidence type="ECO:0000313" key="14">
    <source>
        <dbReference type="Proteomes" id="UP000324022"/>
    </source>
</evidence>
<dbReference type="EMBL" id="OOIN01000002">
    <property type="protein sequence ID" value="SPO20845.1"/>
    <property type="molecule type" value="Genomic_DNA"/>
</dbReference>
<evidence type="ECO:0000313" key="13">
    <source>
        <dbReference type="EMBL" id="SPO20845.1"/>
    </source>
</evidence>
<evidence type="ECO:0000256" key="9">
    <source>
        <dbReference type="ARBA" id="ARBA00023136"/>
    </source>
</evidence>
<feature type="region of interest" description="Disordered" evidence="10">
    <location>
        <begin position="443"/>
        <end position="605"/>
    </location>
</feature>
<dbReference type="GO" id="GO:0000139">
    <property type="term" value="C:Golgi membrane"/>
    <property type="evidence" value="ECO:0007669"/>
    <property type="project" value="UniProtKB-SubCell"/>
</dbReference>
<dbReference type="OrthoDB" id="166803at2759"/>
<feature type="compositionally biased region" description="Polar residues" evidence="10">
    <location>
        <begin position="34"/>
        <end position="45"/>
    </location>
</feature>
<keyword evidence="8" id="KW-0333">Golgi apparatus</keyword>
<feature type="region of interest" description="Disordered" evidence="10">
    <location>
        <begin position="629"/>
        <end position="698"/>
    </location>
</feature>
<name>A0A5C3DR77_9BASI</name>
<comment type="subcellular location">
    <subcellularLocation>
        <location evidence="2">Golgi apparatus membrane</location>
        <topology evidence="2">Multi-pass membrane protein</topology>
    </subcellularLocation>
</comment>